<evidence type="ECO:0000313" key="2">
    <source>
        <dbReference type="EMBL" id="GAP62797.1"/>
    </source>
</evidence>
<proteinExistence type="predicted"/>
<dbReference type="EMBL" id="LGKN01000003">
    <property type="protein sequence ID" value="KPL89051.1"/>
    <property type="molecule type" value="Genomic_DNA"/>
</dbReference>
<comment type="caution">
    <text evidence="2">The sequence shown here is derived from an EMBL/GenBank/DDBJ whole genome shotgun (WGS) entry which is preliminary data.</text>
</comment>
<reference evidence="3 5" key="2">
    <citation type="submission" date="2015-07" db="EMBL/GenBank/DDBJ databases">
        <title>Whole genome sequence of Ardenticatena maritima DSM 23922.</title>
        <authorList>
            <person name="Hemp J."/>
            <person name="Ward L.M."/>
            <person name="Pace L.A."/>
            <person name="Fischer W.W."/>
        </authorList>
    </citation>
    <scope>NUCLEOTIDE SEQUENCE [LARGE SCALE GENOMIC DNA]</scope>
    <source>
        <strain evidence="3 5">110S</strain>
    </source>
</reference>
<organism evidence="2 4">
    <name type="scientific">Ardenticatena maritima</name>
    <dbReference type="NCBI Taxonomy" id="872965"/>
    <lineage>
        <taxon>Bacteria</taxon>
        <taxon>Bacillati</taxon>
        <taxon>Chloroflexota</taxon>
        <taxon>Ardenticatenia</taxon>
        <taxon>Ardenticatenales</taxon>
        <taxon>Ardenticatenaceae</taxon>
        <taxon>Ardenticatena</taxon>
    </lineage>
</organism>
<evidence type="ECO:0000313" key="4">
    <source>
        <dbReference type="Proteomes" id="UP000037784"/>
    </source>
</evidence>
<protein>
    <submittedName>
        <fullName evidence="2">Uncharacterized protein</fullName>
    </submittedName>
</protein>
<dbReference type="Proteomes" id="UP000050502">
    <property type="component" value="Unassembled WGS sequence"/>
</dbReference>
<accession>A0A0M9UCG0</accession>
<evidence type="ECO:0000256" key="1">
    <source>
        <dbReference type="SAM" id="SignalP"/>
    </source>
</evidence>
<evidence type="ECO:0000313" key="3">
    <source>
        <dbReference type="EMBL" id="KPL89051.1"/>
    </source>
</evidence>
<dbReference type="EMBL" id="BBZA01000083">
    <property type="protein sequence ID" value="GAP62797.1"/>
    <property type="molecule type" value="Genomic_DNA"/>
</dbReference>
<evidence type="ECO:0000313" key="5">
    <source>
        <dbReference type="Proteomes" id="UP000050502"/>
    </source>
</evidence>
<name>A0A0M9UCG0_9CHLR</name>
<gene>
    <name evidence="2" type="ORF">ARMA_1220</name>
    <name evidence="3" type="ORF">SE16_00380</name>
</gene>
<sequence>MNTRYWQVLAIIGMVLVLMSAVVSTADAAGPGTVEVLATAYTCDAHPRNPMYPCGPLRWGGDVWDPGMACPPEWRDTLWRVPGFGVLRCDDTPRDSYLYGLPHIDIRLPTYREAILFGMQRLTIQSADTQPLPSHEEAVAWVHSHAPHGDPNTALARLFWGARAQREFAQVIGDWALPPDAPVWVVTIWIPPQFLPEEAKAAPDPSAPIAAQLYVVDATTGELYGSTFVSFDVVEKMGWVAEDHIDISTIE</sequence>
<keyword evidence="1" id="KW-0732">Signal</keyword>
<dbReference type="Proteomes" id="UP000037784">
    <property type="component" value="Unassembled WGS sequence"/>
</dbReference>
<keyword evidence="4" id="KW-1185">Reference proteome</keyword>
<reference evidence="4" key="3">
    <citation type="submission" date="2015-08" db="EMBL/GenBank/DDBJ databases">
        <title>Draft Genome Sequence of a Heterotrophic Facultative Anaerobic Bacterium Ardenticatena maritima Strain 110S.</title>
        <authorList>
            <person name="Kawaichi S."/>
            <person name="Yoshida T."/>
            <person name="Sako Y."/>
            <person name="Nakamura R."/>
        </authorList>
    </citation>
    <scope>NUCLEOTIDE SEQUENCE [LARGE SCALE GENOMIC DNA]</scope>
    <source>
        <strain evidence="4">110S</strain>
    </source>
</reference>
<dbReference type="RefSeq" id="WP_054492699.1">
    <property type="nucleotide sequence ID" value="NZ_BBZA01000083.1"/>
</dbReference>
<feature type="signal peptide" evidence="1">
    <location>
        <begin position="1"/>
        <end position="28"/>
    </location>
</feature>
<dbReference type="AlphaFoldDB" id="A0A0M9UCG0"/>
<feature type="chain" id="PRO_5010428758" evidence="1">
    <location>
        <begin position="29"/>
        <end position="251"/>
    </location>
</feature>
<reference evidence="2" key="1">
    <citation type="journal article" date="2015" name="Genome Announc.">
        <title>Draft Genome Sequence of a Heterotrophic Facultative Anaerobic Thermophilic Bacterium, Ardenticatena maritima Strain 110ST.</title>
        <authorList>
            <person name="Kawaichi S."/>
            <person name="Yoshida T."/>
            <person name="Sako Y."/>
            <person name="Nakamura R."/>
        </authorList>
    </citation>
    <scope>NUCLEOTIDE SEQUENCE [LARGE SCALE GENOMIC DNA]</scope>
    <source>
        <strain evidence="2">110S</strain>
    </source>
</reference>